<comment type="caution">
    <text evidence="2">The sequence shown here is derived from an EMBL/GenBank/DDBJ whole genome shotgun (WGS) entry which is preliminary data.</text>
</comment>
<dbReference type="AlphaFoldDB" id="A0A2T0T573"/>
<feature type="compositionally biased region" description="Low complexity" evidence="1">
    <location>
        <begin position="132"/>
        <end position="149"/>
    </location>
</feature>
<feature type="region of interest" description="Disordered" evidence="1">
    <location>
        <begin position="233"/>
        <end position="280"/>
    </location>
</feature>
<name>A0A2T0T573_9BACT</name>
<protein>
    <submittedName>
        <fullName evidence="2">Helix-turn-helix protein</fullName>
    </submittedName>
</protein>
<proteinExistence type="predicted"/>
<feature type="compositionally biased region" description="Polar residues" evidence="1">
    <location>
        <begin position="268"/>
        <end position="280"/>
    </location>
</feature>
<keyword evidence="3" id="KW-1185">Reference proteome</keyword>
<feature type="compositionally biased region" description="Polar residues" evidence="1">
    <location>
        <begin position="239"/>
        <end position="251"/>
    </location>
</feature>
<organism evidence="2 3">
    <name type="scientific">Spirosoma oryzae</name>
    <dbReference type="NCBI Taxonomy" id="1469603"/>
    <lineage>
        <taxon>Bacteria</taxon>
        <taxon>Pseudomonadati</taxon>
        <taxon>Bacteroidota</taxon>
        <taxon>Cytophagia</taxon>
        <taxon>Cytophagales</taxon>
        <taxon>Cytophagaceae</taxon>
        <taxon>Spirosoma</taxon>
    </lineage>
</organism>
<dbReference type="EMBL" id="PVTE01000006">
    <property type="protein sequence ID" value="PRY40828.1"/>
    <property type="molecule type" value="Genomic_DNA"/>
</dbReference>
<accession>A0A2T0T573</accession>
<evidence type="ECO:0000313" key="2">
    <source>
        <dbReference type="EMBL" id="PRY40828.1"/>
    </source>
</evidence>
<evidence type="ECO:0000256" key="1">
    <source>
        <dbReference type="SAM" id="MobiDB-lite"/>
    </source>
</evidence>
<dbReference type="RefSeq" id="WP_170108667.1">
    <property type="nucleotide sequence ID" value="NZ_PVTE01000006.1"/>
</dbReference>
<evidence type="ECO:0000313" key="3">
    <source>
        <dbReference type="Proteomes" id="UP000238375"/>
    </source>
</evidence>
<dbReference type="Proteomes" id="UP000238375">
    <property type="component" value="Unassembled WGS sequence"/>
</dbReference>
<sequence>MAILTNRSISPMARILYGVIVSLCNTEGYCWASNKYFADLFLTKKDTVSAWIGELSTANYIRVELRKEEGFKRHIHLSDILPIGLKGGELSDKNPIGTGKKPDTLPEKNPIAIGEKPDHNNISNNKADNKTDSASAVAPASDAQQPTPVVKEEKKEIPTPPTPSPAEPEKDLRQHCLDYYHKQPDKYTPEMYAAFINYWSAPIQNSSKKSEIGKPRWKTEKTWDLAGRLASWFSREKPSQQSNGKQFNNSRRAGPIVATLANKPASEQPGTVSRFNQRVS</sequence>
<gene>
    <name evidence="2" type="ORF">CLV58_10611</name>
</gene>
<reference evidence="2 3" key="1">
    <citation type="submission" date="2018-03" db="EMBL/GenBank/DDBJ databases">
        <title>Genomic Encyclopedia of Archaeal and Bacterial Type Strains, Phase II (KMG-II): from individual species to whole genera.</title>
        <authorList>
            <person name="Goeker M."/>
        </authorList>
    </citation>
    <scope>NUCLEOTIDE SEQUENCE [LARGE SCALE GENOMIC DNA]</scope>
    <source>
        <strain evidence="2 3">DSM 28354</strain>
    </source>
</reference>
<dbReference type="Pfam" id="PF13730">
    <property type="entry name" value="HTH_36"/>
    <property type="match status" value="1"/>
</dbReference>
<feature type="region of interest" description="Disordered" evidence="1">
    <location>
        <begin position="92"/>
        <end position="170"/>
    </location>
</feature>